<keyword evidence="4" id="KW-1185">Reference proteome</keyword>
<name>A0AA86N022_9BACT</name>
<dbReference type="InterPro" id="IPR021273">
    <property type="entry name" value="DUF2852"/>
</dbReference>
<feature type="compositionally biased region" description="Basic and acidic residues" evidence="1">
    <location>
        <begin position="247"/>
        <end position="272"/>
    </location>
</feature>
<feature type="region of interest" description="Disordered" evidence="1">
    <location>
        <begin position="227"/>
        <end position="272"/>
    </location>
</feature>
<evidence type="ECO:0000256" key="1">
    <source>
        <dbReference type="SAM" id="MobiDB-lite"/>
    </source>
</evidence>
<organism evidence="3 4">
    <name type="scientific">Nitrospira tepida</name>
    <dbReference type="NCBI Taxonomy" id="2973512"/>
    <lineage>
        <taxon>Bacteria</taxon>
        <taxon>Pseudomonadati</taxon>
        <taxon>Nitrospirota</taxon>
        <taxon>Nitrospiria</taxon>
        <taxon>Nitrospirales</taxon>
        <taxon>Nitrospiraceae</taxon>
        <taxon>Nitrospira</taxon>
    </lineage>
</organism>
<evidence type="ECO:0000313" key="4">
    <source>
        <dbReference type="Proteomes" id="UP001179121"/>
    </source>
</evidence>
<protein>
    <submittedName>
        <fullName evidence="3">Uncharacterized protein</fullName>
    </submittedName>
</protein>
<feature type="transmembrane region" description="Helical" evidence="2">
    <location>
        <begin position="107"/>
        <end position="128"/>
    </location>
</feature>
<proteinExistence type="predicted"/>
<dbReference type="KEGG" id="nti:DNFV4_02627"/>
<keyword evidence="2" id="KW-0812">Transmembrane</keyword>
<evidence type="ECO:0000256" key="2">
    <source>
        <dbReference type="SAM" id="Phobius"/>
    </source>
</evidence>
<dbReference type="AlphaFoldDB" id="A0AA86N022"/>
<sequence>MAPILQFRPCPESVIHASLGMYTDQGTCPTIGRGDGDARDVANPVFWETRHVASAANPFMNPQEMGFHIAIVVLLAGIFFIDVQMGLGFTPWLLYMVPIGVTYWTTYLYAPLVVAGLSTLLVLLGYIVSPPLMPESVALTNRAFGTITFWALGLLIVAYKVLAARLSLLTDRLTVELKERTEDLGRVVRALKAEQEHQNRPEGNRPNTGDEFKREMTNVLAAESRRLQEKVEDLQQGEPPVENGEESLEKTRSELERLGKQLEQLQRDLLRP</sequence>
<accession>A0AA86N022</accession>
<dbReference type="Pfam" id="PF11014">
    <property type="entry name" value="DUF2852"/>
    <property type="match status" value="1"/>
</dbReference>
<evidence type="ECO:0000313" key="3">
    <source>
        <dbReference type="EMBL" id="CAI4032199.1"/>
    </source>
</evidence>
<feature type="transmembrane region" description="Helical" evidence="2">
    <location>
        <begin position="143"/>
        <end position="162"/>
    </location>
</feature>
<reference evidence="3" key="1">
    <citation type="submission" date="2022-10" db="EMBL/GenBank/DDBJ databases">
        <authorList>
            <person name="Koch H."/>
        </authorList>
    </citation>
    <scope>NUCLEOTIDE SEQUENCE</scope>
    <source>
        <strain evidence="3">DNF</strain>
    </source>
</reference>
<feature type="region of interest" description="Disordered" evidence="1">
    <location>
        <begin position="192"/>
        <end position="212"/>
    </location>
</feature>
<gene>
    <name evidence="3" type="ORF">DNFV4_02627</name>
</gene>
<keyword evidence="2" id="KW-1133">Transmembrane helix</keyword>
<dbReference type="Proteomes" id="UP001179121">
    <property type="component" value="Chromosome"/>
</dbReference>
<feature type="transmembrane region" description="Helical" evidence="2">
    <location>
        <begin position="67"/>
        <end position="95"/>
    </location>
</feature>
<keyword evidence="2" id="KW-0472">Membrane</keyword>
<dbReference type="EMBL" id="OX365700">
    <property type="protein sequence ID" value="CAI4032199.1"/>
    <property type="molecule type" value="Genomic_DNA"/>
</dbReference>